<organism evidence="6 7">
    <name type="scientific">Trifolium medium</name>
    <dbReference type="NCBI Taxonomy" id="97028"/>
    <lineage>
        <taxon>Eukaryota</taxon>
        <taxon>Viridiplantae</taxon>
        <taxon>Streptophyta</taxon>
        <taxon>Embryophyta</taxon>
        <taxon>Tracheophyta</taxon>
        <taxon>Spermatophyta</taxon>
        <taxon>Magnoliopsida</taxon>
        <taxon>eudicotyledons</taxon>
        <taxon>Gunneridae</taxon>
        <taxon>Pentapetalae</taxon>
        <taxon>rosids</taxon>
        <taxon>fabids</taxon>
        <taxon>Fabales</taxon>
        <taxon>Fabaceae</taxon>
        <taxon>Papilionoideae</taxon>
        <taxon>50 kb inversion clade</taxon>
        <taxon>NPAAA clade</taxon>
        <taxon>Hologalegina</taxon>
        <taxon>IRL clade</taxon>
        <taxon>Trifolieae</taxon>
        <taxon>Trifolium</taxon>
    </lineage>
</organism>
<dbReference type="Proteomes" id="UP000265520">
    <property type="component" value="Unassembled WGS sequence"/>
</dbReference>
<evidence type="ECO:0000256" key="3">
    <source>
        <dbReference type="ARBA" id="ARBA00023242"/>
    </source>
</evidence>
<evidence type="ECO:0000313" key="6">
    <source>
        <dbReference type="EMBL" id="MCI22003.1"/>
    </source>
</evidence>
<dbReference type="PANTHER" id="PTHR11514:SF43">
    <property type="entry name" value="TRANSCRIPTION FACTOR MYC2"/>
    <property type="match status" value="1"/>
</dbReference>
<dbReference type="GO" id="GO:0000976">
    <property type="term" value="F:transcription cis-regulatory region binding"/>
    <property type="evidence" value="ECO:0007669"/>
    <property type="project" value="TreeGrafter"/>
</dbReference>
<keyword evidence="3 4" id="KW-0539">Nucleus</keyword>
<dbReference type="EMBL" id="LXQA010128045">
    <property type="protein sequence ID" value="MCI22003.1"/>
    <property type="molecule type" value="Genomic_DNA"/>
</dbReference>
<dbReference type="InterPro" id="IPR045084">
    <property type="entry name" value="AIB/MYC-like"/>
</dbReference>
<dbReference type="InterPro" id="IPR025610">
    <property type="entry name" value="MYC/MYB_N"/>
</dbReference>
<reference evidence="6 7" key="1">
    <citation type="journal article" date="2018" name="Front. Plant Sci.">
        <title>Red Clover (Trifolium pratense) and Zigzag Clover (T. medium) - A Picture of Genomic Similarities and Differences.</title>
        <authorList>
            <person name="Dluhosova J."/>
            <person name="Istvanek J."/>
            <person name="Nedelnik J."/>
            <person name="Repkova J."/>
        </authorList>
    </citation>
    <scope>NUCLEOTIDE SEQUENCE [LARGE SCALE GENOMIC DNA]</scope>
    <source>
        <strain evidence="7">cv. 10/8</strain>
        <tissue evidence="6">Leaf</tissue>
    </source>
</reference>
<comment type="caution">
    <text evidence="6">The sequence shown here is derived from an EMBL/GenBank/DDBJ whole genome shotgun (WGS) entry which is preliminary data.</text>
</comment>
<evidence type="ECO:0000313" key="7">
    <source>
        <dbReference type="Proteomes" id="UP000265520"/>
    </source>
</evidence>
<dbReference type="GO" id="GO:0003700">
    <property type="term" value="F:DNA-binding transcription factor activity"/>
    <property type="evidence" value="ECO:0007669"/>
    <property type="project" value="InterPro"/>
</dbReference>
<evidence type="ECO:0000256" key="4">
    <source>
        <dbReference type="RuleBase" id="RU369104"/>
    </source>
</evidence>
<keyword evidence="2 4" id="KW-0804">Transcription</keyword>
<evidence type="ECO:0000256" key="2">
    <source>
        <dbReference type="ARBA" id="ARBA00023163"/>
    </source>
</evidence>
<feature type="domain" description="Transcription factor MYC/MYB N-terminal" evidence="5">
    <location>
        <begin position="1"/>
        <end position="74"/>
    </location>
</feature>
<feature type="non-terminal residue" evidence="6">
    <location>
        <position position="200"/>
    </location>
</feature>
<evidence type="ECO:0000256" key="1">
    <source>
        <dbReference type="ARBA" id="ARBA00023015"/>
    </source>
</evidence>
<dbReference type="GO" id="GO:0005634">
    <property type="term" value="C:nucleus"/>
    <property type="evidence" value="ECO:0007669"/>
    <property type="project" value="UniProtKB-SubCell"/>
</dbReference>
<protein>
    <recommendedName>
        <fullName evidence="4">Transcription factor</fullName>
        <shortName evidence="4">bHLH transcription factor</shortName>
    </recommendedName>
    <alternativeName>
        <fullName evidence="4">Basic helix-loop-helix protein</fullName>
    </alternativeName>
</protein>
<dbReference type="PANTHER" id="PTHR11514">
    <property type="entry name" value="MYC"/>
    <property type="match status" value="1"/>
</dbReference>
<proteinExistence type="predicted"/>
<accession>A0A392QCA4</accession>
<evidence type="ECO:0000259" key="5">
    <source>
        <dbReference type="Pfam" id="PF14215"/>
    </source>
</evidence>
<keyword evidence="1 4" id="KW-0805">Transcription regulation</keyword>
<name>A0A392QCA4_9FABA</name>
<dbReference type="AlphaFoldDB" id="A0A392QCA4"/>
<sequence>GSGLPGQAYFNSTPVWLTGVENLALSACERARQGQEHGLQTLACVPSAHGVLELGSTELIYQNNDLMNKVKMLFNFNNNFDFGSSWQLGSNSTVIAHQGENDPSSIWLNDPETRDSVDNNSLAATTTTTVTTNTSVSIPSHQQYQHQNNSNNQCVTKTIQFETHGSSTVTEVPSVVHVSSKQNQQGLFTKEMNLSEYGGS</sequence>
<comment type="subcellular location">
    <subcellularLocation>
        <location evidence="4">Nucleus</location>
    </subcellularLocation>
</comment>
<dbReference type="Pfam" id="PF14215">
    <property type="entry name" value="bHLH-MYC_N"/>
    <property type="match status" value="1"/>
</dbReference>
<feature type="non-terminal residue" evidence="6">
    <location>
        <position position="1"/>
    </location>
</feature>
<keyword evidence="7" id="KW-1185">Reference proteome</keyword>